<dbReference type="AlphaFoldDB" id="A0A8K1I883"/>
<keyword evidence="1" id="KW-0695">RNA-directed DNA polymerase</keyword>
<dbReference type="GeneID" id="68665316"/>
<geneLocation type="mitochondrion" evidence="1"/>
<keyword evidence="1" id="KW-0808">Transferase</keyword>
<evidence type="ECO:0000313" key="1">
    <source>
        <dbReference type="EMBL" id="UBU98499.1"/>
    </source>
</evidence>
<keyword evidence="1" id="KW-0548">Nucleotidyltransferase</keyword>
<sequence>MALSPLSKSFLRDNTKWSSWSRNIFDRIGLTMDPWGVPMMLLLKIWNSKYPAVRAFQINFVKLLSVILSSISFMSLSWGIESKDLDMSPSINHCAGWNSWLTLFSAVWQLRFGRNPCEQSLNKGSKIASSINLMASWTILSIGGAMVKGRVPPDGLPIPILILGANLNFSLLSRAESCSNFSLEISSRVSGEIPGGIFPGLLFMFS</sequence>
<dbReference type="EMBL" id="MW538937">
    <property type="protein sequence ID" value="UBU98499.1"/>
    <property type="molecule type" value="Genomic_DNA"/>
</dbReference>
<keyword evidence="1" id="KW-0496">Mitochondrion</keyword>
<accession>A0A8K1I883</accession>
<protein>
    <submittedName>
        <fullName evidence="1">Reverse transcriptase</fullName>
    </submittedName>
</protein>
<name>A0A8K1I883_9PEZI</name>
<dbReference type="GO" id="GO:0003964">
    <property type="term" value="F:RNA-directed DNA polymerase activity"/>
    <property type="evidence" value="ECO:0007669"/>
    <property type="project" value="UniProtKB-KW"/>
</dbReference>
<reference evidence="1" key="1">
    <citation type="submission" date="2021-01" db="EMBL/GenBank/DDBJ databases">
        <authorList>
            <person name="Sun H.-H."/>
            <person name="Zhang S."/>
            <person name="Zhang Y.-J."/>
        </authorList>
    </citation>
    <scope>NUCLEOTIDE SEQUENCE</scope>
    <source>
        <strain evidence="1">CMM1</strain>
    </source>
</reference>
<organism evidence="1">
    <name type="scientific">Morchella brunnea</name>
    <dbReference type="NCBI Taxonomy" id="1174671"/>
    <lineage>
        <taxon>Eukaryota</taxon>
        <taxon>Fungi</taxon>
        <taxon>Dikarya</taxon>
        <taxon>Ascomycota</taxon>
        <taxon>Pezizomycotina</taxon>
        <taxon>Pezizomycetes</taxon>
        <taxon>Pezizales</taxon>
        <taxon>Morchellaceae</taxon>
        <taxon>Morchella</taxon>
    </lineage>
</organism>
<dbReference type="RefSeq" id="YP_010218636.1">
    <property type="nucleotide sequence ID" value="NC_058917.1"/>
</dbReference>
<gene>
    <name evidence="1" type="primary">orf206</name>
</gene>
<proteinExistence type="predicted"/>